<keyword evidence="4" id="KW-1185">Reference proteome</keyword>
<dbReference type="InterPro" id="IPR023753">
    <property type="entry name" value="FAD/NAD-binding_dom"/>
</dbReference>
<dbReference type="RefSeq" id="WP_406578993.1">
    <property type="nucleotide sequence ID" value="NZ_JBJHQH010000002.1"/>
</dbReference>
<dbReference type="PANTHER" id="PTHR42949">
    <property type="entry name" value="ANAEROBIC GLYCEROL-3-PHOSPHATE DEHYDROGENASE SUBUNIT B"/>
    <property type="match status" value="1"/>
</dbReference>
<keyword evidence="1" id="KW-0560">Oxidoreductase</keyword>
<proteinExistence type="predicted"/>
<evidence type="ECO:0000259" key="2">
    <source>
        <dbReference type="Pfam" id="PF07992"/>
    </source>
</evidence>
<protein>
    <submittedName>
        <fullName evidence="3">NAD(P)/FAD-dependent oxidoreductase</fullName>
    </submittedName>
</protein>
<name>A0ABW8RC72_9BACI</name>
<dbReference type="SUPFAM" id="SSF51905">
    <property type="entry name" value="FAD/NAD(P)-binding domain"/>
    <property type="match status" value="1"/>
</dbReference>
<evidence type="ECO:0000313" key="3">
    <source>
        <dbReference type="EMBL" id="MFK9090282.1"/>
    </source>
</evidence>
<dbReference type="Pfam" id="PF07992">
    <property type="entry name" value="Pyr_redox_2"/>
    <property type="match status" value="1"/>
</dbReference>
<dbReference type="EMBL" id="JBJHQH010000002">
    <property type="protein sequence ID" value="MFK9090282.1"/>
    <property type="molecule type" value="Genomic_DNA"/>
</dbReference>
<organism evidence="3 4">
    <name type="scientific">Bacillus salipaludis</name>
    <dbReference type="NCBI Taxonomy" id="2547811"/>
    <lineage>
        <taxon>Bacteria</taxon>
        <taxon>Bacillati</taxon>
        <taxon>Bacillota</taxon>
        <taxon>Bacilli</taxon>
        <taxon>Bacillales</taxon>
        <taxon>Bacillaceae</taxon>
        <taxon>Bacillus</taxon>
    </lineage>
</organism>
<dbReference type="Gene3D" id="3.50.50.60">
    <property type="entry name" value="FAD/NAD(P)-binding domain"/>
    <property type="match status" value="2"/>
</dbReference>
<evidence type="ECO:0000256" key="1">
    <source>
        <dbReference type="ARBA" id="ARBA00023002"/>
    </source>
</evidence>
<evidence type="ECO:0000313" key="4">
    <source>
        <dbReference type="Proteomes" id="UP001623041"/>
    </source>
</evidence>
<dbReference type="PRINTS" id="PR00469">
    <property type="entry name" value="PNDRDTASEII"/>
</dbReference>
<comment type="caution">
    <text evidence="3">The sequence shown here is derived from an EMBL/GenBank/DDBJ whole genome shotgun (WGS) entry which is preliminary data.</text>
</comment>
<feature type="domain" description="FAD/NAD(P)-binding" evidence="2">
    <location>
        <begin position="4"/>
        <end position="287"/>
    </location>
</feature>
<accession>A0ABW8RC72</accession>
<dbReference type="PRINTS" id="PR00368">
    <property type="entry name" value="FADPNR"/>
</dbReference>
<sequence>MVTDVLVIGAGPAGLAAAFETASKGLQVTIVDESTMLGGQLRQQTQHISSLPSSYQSMRGFELAHTLEEQLKPYSIRYLLGHRMIGIYKDGSVGVTDEENVFPVKSKTIIVATGAAEKGIAFPKWTLPGIMTIGAAQTLINRDMVVPGRDAVIVGSSDFSLDVARQLLDLGVNIIAIVESNKDVTARDMGKIIHVKEQGIPLYLNSSIKEARGIGEVQEVEIQLPDRMLTENVDFVCLDGGRSPILDAFYQIGCSFGYQEELGGWLPQYNRSLQTDHQGVYLAGNAAGISTQGAILATGMIAGISVCEELNLLSKNAAERERASLWNELDILESKLYPDTWNARNNHIENFSAPLLKDQFIT</sequence>
<gene>
    <name evidence="3" type="ORF">ACJEBI_02140</name>
</gene>
<dbReference type="InterPro" id="IPR036188">
    <property type="entry name" value="FAD/NAD-bd_sf"/>
</dbReference>
<reference evidence="3 4" key="1">
    <citation type="submission" date="2024-11" db="EMBL/GenBank/DDBJ databases">
        <authorList>
            <person name="Lucas J.A."/>
        </authorList>
    </citation>
    <scope>NUCLEOTIDE SEQUENCE [LARGE SCALE GENOMIC DNA]</scope>
    <source>
        <strain evidence="3 4">Z 5.4</strain>
    </source>
</reference>
<dbReference type="PANTHER" id="PTHR42949:SF3">
    <property type="entry name" value="ANAEROBIC GLYCEROL-3-PHOSPHATE DEHYDROGENASE SUBUNIT B"/>
    <property type="match status" value="1"/>
</dbReference>
<dbReference type="Proteomes" id="UP001623041">
    <property type="component" value="Unassembled WGS sequence"/>
</dbReference>
<dbReference type="InterPro" id="IPR051691">
    <property type="entry name" value="Metab_Enz_Cyan_OpOx_G3PDH"/>
</dbReference>